<dbReference type="Proteomes" id="UP000708347">
    <property type="component" value="Unassembled WGS sequence"/>
</dbReference>
<feature type="region of interest" description="Disordered" evidence="1">
    <location>
        <begin position="111"/>
        <end position="163"/>
    </location>
</feature>
<gene>
    <name evidence="2" type="ORF">FEG63_00100</name>
</gene>
<proteinExistence type="predicted"/>
<evidence type="ECO:0000256" key="1">
    <source>
        <dbReference type="SAM" id="MobiDB-lite"/>
    </source>
</evidence>
<feature type="region of interest" description="Disordered" evidence="1">
    <location>
        <begin position="1"/>
        <end position="58"/>
    </location>
</feature>
<comment type="caution">
    <text evidence="2">The sequence shown here is derived from an EMBL/GenBank/DDBJ whole genome shotgun (WGS) entry which is preliminary data.</text>
</comment>
<keyword evidence="3" id="KW-1185">Reference proteome</keyword>
<dbReference type="EMBL" id="VBSB01000001">
    <property type="protein sequence ID" value="NTY57950.1"/>
    <property type="molecule type" value="Genomic_DNA"/>
</dbReference>
<feature type="compositionally biased region" description="Basic and acidic residues" evidence="1">
    <location>
        <begin position="41"/>
        <end position="58"/>
    </location>
</feature>
<organism evidence="2 3">
    <name type="scientific">Mycolicibacterium sphagni</name>
    <dbReference type="NCBI Taxonomy" id="1786"/>
    <lineage>
        <taxon>Bacteria</taxon>
        <taxon>Bacillati</taxon>
        <taxon>Actinomycetota</taxon>
        <taxon>Actinomycetes</taxon>
        <taxon>Mycobacteriales</taxon>
        <taxon>Mycobacteriaceae</taxon>
        <taxon>Mycolicibacterium</taxon>
    </lineage>
</organism>
<dbReference type="RefSeq" id="WP_174395973.1">
    <property type="nucleotide sequence ID" value="NZ_VBSB01000001.1"/>
</dbReference>
<protein>
    <submittedName>
        <fullName evidence="2">Uncharacterized protein</fullName>
    </submittedName>
</protein>
<accession>A0ABX2JR43</accession>
<name>A0ABX2JR43_9MYCO</name>
<reference evidence="2 3" key="1">
    <citation type="submission" date="2019-05" db="EMBL/GenBank/DDBJ databases">
        <title>Mycolicibacterium sphagni ENV482 genome assembly.</title>
        <authorList>
            <person name="Chen W."/>
            <person name="Faulkner N.W."/>
            <person name="Hyman M.R."/>
        </authorList>
    </citation>
    <scope>NUCLEOTIDE SEQUENCE [LARGE SCALE GENOMIC DNA]</scope>
    <source>
        <strain evidence="2 3">ENV482</strain>
    </source>
</reference>
<sequence length="163" mass="17163">MSNSTAEAVAAGDTPVDTDPAPAESESSRDDVPTDGGGNREAAKYRRQLRDAEAARDSLSERLSALQRREAERLAADHLADGTDVWRDGLDLAALLDDSGDLDPAKVAASAQAARKAHPHWAAPRPIKRNPAGRGGFKSGADSGNRRPATSWHAVLNTTSGDD</sequence>
<evidence type="ECO:0000313" key="3">
    <source>
        <dbReference type="Proteomes" id="UP000708347"/>
    </source>
</evidence>
<evidence type="ECO:0000313" key="2">
    <source>
        <dbReference type="EMBL" id="NTY57950.1"/>
    </source>
</evidence>